<sequence length="419" mass="46825">MEQFIQLINILVLNILGCIKSEISLVVVIILFIQYKNIGKLEKKIIGINKQTTYSRVFTSIVWGILGGIIGSLLILWLGITIEKSDFSYVLIVSIILMLIHPRFICLSYSGGLISLVSIFTGYTKINVPNLMAVIAILHLVESLLILIDGSKSKIPMFIERNGTVVGGFTMTKYWAVPFTILVATSMDTSVNTLHMPTWWPLLSIDIMGNNITYFMTGIIAVLGYGDSAVTQYPEEKAKESAKALVIFSISLLILSIVANKIHGFEVIVALYAPIAHELIIHISKKKDQKGEPVFTPVDNGIRVLDVMPKSIGEKLNIKPGNILKSINGKNVYDRKDIIYVLLSEPRSIIVEYYDNKGNLIIKQHKGKKKDASSLGLLVVNKYSNLVFHLEEDRGIIQKYLKIYKLTKKLLKNNLFASL</sequence>
<dbReference type="SUPFAM" id="SSF50156">
    <property type="entry name" value="PDZ domain-like"/>
    <property type="match status" value="1"/>
</dbReference>
<dbReference type="OrthoDB" id="198399at2"/>
<evidence type="ECO:0000313" key="3">
    <source>
        <dbReference type="Proteomes" id="UP000006094"/>
    </source>
</evidence>
<accession>K0B0J8</accession>
<keyword evidence="3" id="KW-1185">Reference proteome</keyword>
<evidence type="ECO:0000313" key="2">
    <source>
        <dbReference type="EMBL" id="AFS79059.1"/>
    </source>
</evidence>
<keyword evidence="1" id="KW-0472">Membrane</keyword>
<dbReference type="HOGENOM" id="CLU_051142_0_0_9"/>
<feature type="transmembrane region" description="Helical" evidence="1">
    <location>
        <begin position="242"/>
        <end position="259"/>
    </location>
</feature>
<dbReference type="Gene3D" id="2.30.42.10">
    <property type="match status" value="1"/>
</dbReference>
<feature type="transmembrane region" description="Helical" evidence="1">
    <location>
        <begin position="6"/>
        <end position="33"/>
    </location>
</feature>
<dbReference type="Proteomes" id="UP000006094">
    <property type="component" value="Chromosome"/>
</dbReference>
<keyword evidence="1" id="KW-0812">Transmembrane</keyword>
<proteinExistence type="predicted"/>
<dbReference type="InterPro" id="IPR036034">
    <property type="entry name" value="PDZ_sf"/>
</dbReference>
<dbReference type="STRING" id="1128398.Curi_c20550"/>
<feature type="transmembrane region" description="Helical" evidence="1">
    <location>
        <begin position="212"/>
        <end position="230"/>
    </location>
</feature>
<feature type="transmembrane region" description="Helical" evidence="1">
    <location>
        <begin position="128"/>
        <end position="148"/>
    </location>
</feature>
<feature type="transmembrane region" description="Helical" evidence="1">
    <location>
        <begin position="89"/>
        <end position="116"/>
    </location>
</feature>
<dbReference type="AlphaFoldDB" id="K0B0J8"/>
<evidence type="ECO:0000256" key="1">
    <source>
        <dbReference type="SAM" id="Phobius"/>
    </source>
</evidence>
<name>K0B0J8_GOTA9</name>
<reference evidence="2 3" key="1">
    <citation type="journal article" date="2012" name="PLoS ONE">
        <title>The purine-utilizing bacterium Clostridium acidurici 9a: a genome-guided metabolic reconsideration.</title>
        <authorList>
            <person name="Hartwich K."/>
            <person name="Poehlein A."/>
            <person name="Daniel R."/>
        </authorList>
    </citation>
    <scope>NUCLEOTIDE SEQUENCE [LARGE SCALE GENOMIC DNA]</scope>
    <source>
        <strain evidence="3">ATCC 7906 / DSM 604 / BCRC 14475 / CIP 104303 / KCTC 5404 / NCIMB 10678 / 9a</strain>
    </source>
</reference>
<dbReference type="RefSeq" id="WP_014968195.1">
    <property type="nucleotide sequence ID" value="NC_018664.1"/>
</dbReference>
<protein>
    <submittedName>
        <fullName evidence="2">PDZ/DHR/GLGF domain-containing protein</fullName>
    </submittedName>
</protein>
<feature type="transmembrane region" description="Helical" evidence="1">
    <location>
        <begin position="54"/>
        <end position="77"/>
    </location>
</feature>
<dbReference type="eggNOG" id="COG0265">
    <property type="taxonomic scope" value="Bacteria"/>
</dbReference>
<keyword evidence="1" id="KW-1133">Transmembrane helix</keyword>
<dbReference type="KEGG" id="cad:Curi_c20550"/>
<organism evidence="2 3">
    <name type="scientific">Gottschalkia acidurici (strain ATCC 7906 / DSM 604 / BCRC 14475 / CIP 104303 / KCTC 5404 / NCIMB 10678 / 9a)</name>
    <name type="common">Clostridium acidurici</name>
    <dbReference type="NCBI Taxonomy" id="1128398"/>
    <lineage>
        <taxon>Bacteria</taxon>
        <taxon>Bacillati</taxon>
        <taxon>Bacillota</taxon>
        <taxon>Tissierellia</taxon>
        <taxon>Tissierellales</taxon>
        <taxon>Gottschalkiaceae</taxon>
        <taxon>Gottschalkia</taxon>
    </lineage>
</organism>
<gene>
    <name evidence="2" type="ordered locus">Curi_c20550</name>
</gene>
<dbReference type="EMBL" id="CP003326">
    <property type="protein sequence ID" value="AFS79059.1"/>
    <property type="molecule type" value="Genomic_DNA"/>
</dbReference>